<sequence length="132" mass="14024">MFQEAIDENPAGVIATLDKAAVPTLSHGVRDELIAGTFAGWAQVVVGHPFDTVKVKLQTQTSPLIYSGPMDCVRKLIKADGIGLVINVSGLFRGVTSPLVGVGACNAVIFSSNGFFKRQIAEIFQKTKPRAP</sequence>
<reference evidence="1" key="1">
    <citation type="submission" date="2022-04" db="EMBL/GenBank/DDBJ databases">
        <title>Genome of the entomopathogenic fungus Entomophthora muscae.</title>
        <authorList>
            <person name="Elya C."/>
            <person name="Lovett B.R."/>
            <person name="Lee E."/>
            <person name="Macias A.M."/>
            <person name="Hajek A.E."/>
            <person name="De Bivort B.L."/>
            <person name="Kasson M.T."/>
            <person name="De Fine Licht H.H."/>
            <person name="Stajich J.E."/>
        </authorList>
    </citation>
    <scope>NUCLEOTIDE SEQUENCE</scope>
    <source>
        <strain evidence="1">Berkeley</strain>
    </source>
</reference>
<organism evidence="1 2">
    <name type="scientific">Entomophthora muscae</name>
    <dbReference type="NCBI Taxonomy" id="34485"/>
    <lineage>
        <taxon>Eukaryota</taxon>
        <taxon>Fungi</taxon>
        <taxon>Fungi incertae sedis</taxon>
        <taxon>Zoopagomycota</taxon>
        <taxon>Entomophthoromycotina</taxon>
        <taxon>Entomophthoromycetes</taxon>
        <taxon>Entomophthorales</taxon>
        <taxon>Entomophthoraceae</taxon>
        <taxon>Entomophthora</taxon>
    </lineage>
</organism>
<evidence type="ECO:0000313" key="1">
    <source>
        <dbReference type="EMBL" id="KAJ9059175.1"/>
    </source>
</evidence>
<gene>
    <name evidence="1" type="ORF">DSO57_1005098</name>
</gene>
<comment type="caution">
    <text evidence="1">The sequence shown here is derived from an EMBL/GenBank/DDBJ whole genome shotgun (WGS) entry which is preliminary data.</text>
</comment>
<keyword evidence="2" id="KW-1185">Reference proteome</keyword>
<protein>
    <submittedName>
        <fullName evidence="1">Uncharacterized protein</fullName>
    </submittedName>
</protein>
<dbReference type="EMBL" id="QTSX02005693">
    <property type="protein sequence ID" value="KAJ9059175.1"/>
    <property type="molecule type" value="Genomic_DNA"/>
</dbReference>
<proteinExistence type="predicted"/>
<evidence type="ECO:0000313" key="2">
    <source>
        <dbReference type="Proteomes" id="UP001165960"/>
    </source>
</evidence>
<accession>A0ACC2SA30</accession>
<dbReference type="Proteomes" id="UP001165960">
    <property type="component" value="Unassembled WGS sequence"/>
</dbReference>
<name>A0ACC2SA30_9FUNG</name>